<feature type="region of interest" description="Disordered" evidence="1">
    <location>
        <begin position="45"/>
        <end position="64"/>
    </location>
</feature>
<evidence type="ECO:0000313" key="2">
    <source>
        <dbReference type="EMBL" id="KAF2005641.1"/>
    </source>
</evidence>
<name>A0A6A5WZM6_9PLEO</name>
<accession>A0A6A5WZM6</accession>
<feature type="region of interest" description="Disordered" evidence="1">
    <location>
        <begin position="157"/>
        <end position="177"/>
    </location>
</feature>
<evidence type="ECO:0000313" key="3">
    <source>
        <dbReference type="Proteomes" id="UP000799779"/>
    </source>
</evidence>
<organism evidence="2 3">
    <name type="scientific">Amniculicola lignicola CBS 123094</name>
    <dbReference type="NCBI Taxonomy" id="1392246"/>
    <lineage>
        <taxon>Eukaryota</taxon>
        <taxon>Fungi</taxon>
        <taxon>Dikarya</taxon>
        <taxon>Ascomycota</taxon>
        <taxon>Pezizomycotina</taxon>
        <taxon>Dothideomycetes</taxon>
        <taxon>Pleosporomycetidae</taxon>
        <taxon>Pleosporales</taxon>
        <taxon>Amniculicolaceae</taxon>
        <taxon>Amniculicola</taxon>
    </lineage>
</organism>
<proteinExistence type="predicted"/>
<gene>
    <name evidence="2" type="ORF">P154DRAFT_518391</name>
</gene>
<keyword evidence="3" id="KW-1185">Reference proteome</keyword>
<protein>
    <submittedName>
        <fullName evidence="2">Uncharacterized protein</fullName>
    </submittedName>
</protein>
<feature type="compositionally biased region" description="Low complexity" evidence="1">
    <location>
        <begin position="45"/>
        <end position="54"/>
    </location>
</feature>
<dbReference type="Proteomes" id="UP000799779">
    <property type="component" value="Unassembled WGS sequence"/>
</dbReference>
<reference evidence="2" key="1">
    <citation type="journal article" date="2020" name="Stud. Mycol.">
        <title>101 Dothideomycetes genomes: a test case for predicting lifestyles and emergence of pathogens.</title>
        <authorList>
            <person name="Haridas S."/>
            <person name="Albert R."/>
            <person name="Binder M."/>
            <person name="Bloem J."/>
            <person name="Labutti K."/>
            <person name="Salamov A."/>
            <person name="Andreopoulos B."/>
            <person name="Baker S."/>
            <person name="Barry K."/>
            <person name="Bills G."/>
            <person name="Bluhm B."/>
            <person name="Cannon C."/>
            <person name="Castanera R."/>
            <person name="Culley D."/>
            <person name="Daum C."/>
            <person name="Ezra D."/>
            <person name="Gonzalez J."/>
            <person name="Henrissat B."/>
            <person name="Kuo A."/>
            <person name="Liang C."/>
            <person name="Lipzen A."/>
            <person name="Lutzoni F."/>
            <person name="Magnuson J."/>
            <person name="Mondo S."/>
            <person name="Nolan M."/>
            <person name="Ohm R."/>
            <person name="Pangilinan J."/>
            <person name="Park H.-J."/>
            <person name="Ramirez L."/>
            <person name="Alfaro M."/>
            <person name="Sun H."/>
            <person name="Tritt A."/>
            <person name="Yoshinaga Y."/>
            <person name="Zwiers L.-H."/>
            <person name="Turgeon B."/>
            <person name="Goodwin S."/>
            <person name="Spatafora J."/>
            <person name="Crous P."/>
            <person name="Grigoriev I."/>
        </authorList>
    </citation>
    <scope>NUCLEOTIDE SEQUENCE</scope>
    <source>
        <strain evidence="2">CBS 123094</strain>
    </source>
</reference>
<dbReference type="EMBL" id="ML977562">
    <property type="protein sequence ID" value="KAF2005641.1"/>
    <property type="molecule type" value="Genomic_DNA"/>
</dbReference>
<evidence type="ECO:0000256" key="1">
    <source>
        <dbReference type="SAM" id="MobiDB-lite"/>
    </source>
</evidence>
<dbReference type="AlphaFoldDB" id="A0A6A5WZM6"/>
<sequence>MSQYPIIHTARSHLSRSINAPIIIRASRHLSSRCRFFPTTTTTVSRTPCSSRPRAPFISHPPQRAPFIAQPRPQHRSLSTQSALCSTQSTALLPTPIYTSPNTPPLNLDFGESLLYQHLKKGVKAIGWWGIKRLALNLIIDGLLLHALMQETEEEKLEAQRVSHERRVERSRKEQENRREYGVWLGRMNGIEDWEEGTDYEEEKGDREYL</sequence>